<feature type="signal peptide" evidence="1">
    <location>
        <begin position="1"/>
        <end position="37"/>
    </location>
</feature>
<name>A0A1H7HZJ0_STRJI</name>
<dbReference type="STRING" id="235985.SAMN05414137_102433"/>
<evidence type="ECO:0000313" key="2">
    <source>
        <dbReference type="EMBL" id="SEK55701.1"/>
    </source>
</evidence>
<dbReference type="PROSITE" id="PS51257">
    <property type="entry name" value="PROKAR_LIPOPROTEIN"/>
    <property type="match status" value="1"/>
</dbReference>
<proteinExistence type="predicted"/>
<dbReference type="AlphaFoldDB" id="A0A1H7HZJ0"/>
<feature type="chain" id="PRO_5010292918" description="Lipoprotein" evidence="1">
    <location>
        <begin position="38"/>
        <end position="199"/>
    </location>
</feature>
<sequence>MKAVSFMIRITSRVLRRPLVPVLLLGALTLTACSGQAASSADRSAATAAPIAASAPLSSAPSSAALPASAAAGAAQGSSTARVTSTSGAGTCSWNARYPHTYTLDELNRQDGGVLAVVTPGHWACNGGSRFVADSTARPMTVTSAVAIEASAPLTDNSHGSTMTLDQLIAAVKRHPRTPFEITTDAQGRAVRLSSIYQQ</sequence>
<evidence type="ECO:0008006" key="4">
    <source>
        <dbReference type="Google" id="ProtNLM"/>
    </source>
</evidence>
<keyword evidence="1" id="KW-0732">Signal</keyword>
<evidence type="ECO:0000313" key="3">
    <source>
        <dbReference type="Proteomes" id="UP000183015"/>
    </source>
</evidence>
<organism evidence="2 3">
    <name type="scientific">Streptacidiphilus jiangxiensis</name>
    <dbReference type="NCBI Taxonomy" id="235985"/>
    <lineage>
        <taxon>Bacteria</taxon>
        <taxon>Bacillati</taxon>
        <taxon>Actinomycetota</taxon>
        <taxon>Actinomycetes</taxon>
        <taxon>Kitasatosporales</taxon>
        <taxon>Streptomycetaceae</taxon>
        <taxon>Streptacidiphilus</taxon>
    </lineage>
</organism>
<accession>A0A1H7HZJ0</accession>
<reference evidence="3" key="1">
    <citation type="submission" date="2016-10" db="EMBL/GenBank/DDBJ databases">
        <authorList>
            <person name="Varghese N."/>
        </authorList>
    </citation>
    <scope>NUCLEOTIDE SEQUENCE [LARGE SCALE GENOMIC DNA]</scope>
    <source>
        <strain evidence="3">DSM 45096 / BCRC 16803 / CGMCC 4.1857 / CIP 109030 / JCM 12277 / KCTC 19219 / NBRC 100920 / 33214</strain>
    </source>
</reference>
<dbReference type="EMBL" id="FOAZ01000002">
    <property type="protein sequence ID" value="SEK55701.1"/>
    <property type="molecule type" value="Genomic_DNA"/>
</dbReference>
<dbReference type="Proteomes" id="UP000183015">
    <property type="component" value="Unassembled WGS sequence"/>
</dbReference>
<gene>
    <name evidence="2" type="ORF">SAMN05414137_102433</name>
</gene>
<keyword evidence="3" id="KW-1185">Reference proteome</keyword>
<protein>
    <recommendedName>
        <fullName evidence="4">Lipoprotein</fullName>
    </recommendedName>
</protein>
<evidence type="ECO:0000256" key="1">
    <source>
        <dbReference type="SAM" id="SignalP"/>
    </source>
</evidence>